<evidence type="ECO:0000313" key="6">
    <source>
        <dbReference type="EMBL" id="AXF54233.1"/>
    </source>
</evidence>
<proteinExistence type="evidence at transcript level"/>
<reference evidence="6" key="1">
    <citation type="submission" date="2017-09" db="EMBL/GenBank/DDBJ databases">
        <title>Direct Submission.</title>
        <authorList>
            <person name="Liu J.T."/>
            <person name="Zhu H.S."/>
            <person name="Wen Q.F."/>
        </authorList>
    </citation>
    <scope>NUCLEOTIDE SEQUENCE</scope>
</reference>
<evidence type="ECO:0000256" key="2">
    <source>
        <dbReference type="ARBA" id="ARBA00023015"/>
    </source>
</evidence>
<dbReference type="NCBIfam" id="TIGR01557">
    <property type="entry name" value="myb_SHAQKYF"/>
    <property type="match status" value="1"/>
</dbReference>
<evidence type="ECO:0000256" key="3">
    <source>
        <dbReference type="ARBA" id="ARBA00023163"/>
    </source>
</evidence>
<dbReference type="InterPro" id="IPR006447">
    <property type="entry name" value="Myb_dom_plants"/>
</dbReference>
<dbReference type="PANTHER" id="PTHR31499:SF6">
    <property type="entry name" value="PROTEIN PHR1-LIKE 2"/>
    <property type="match status" value="1"/>
</dbReference>
<protein>
    <submittedName>
        <fullName evidence="6">MYB10</fullName>
    </submittedName>
</protein>
<comment type="subcellular location">
    <subcellularLocation>
        <location evidence="1">Nucleus</location>
    </subcellularLocation>
</comment>
<sequence>MLSGFSQEPAGMYSAIPALPMDGGGGGGKFQGSLDGTNLPGDACLVLTSDPKPRLRWTAELHERFVDAVTQLGGADKATPKTIMRTMGVKGLTLYHLKSHLQVCSYRHYTDRAEPSPTLVLFCSICVFGSGVGLSDRLRLSIVDIYIICFLDALC</sequence>
<dbReference type="PANTHER" id="PTHR31499">
    <property type="entry name" value="MYB FAMILY TRANSCRIPTION FACTOR PHL11"/>
    <property type="match status" value="1"/>
</dbReference>
<dbReference type="InterPro" id="IPR017930">
    <property type="entry name" value="Myb_dom"/>
</dbReference>
<dbReference type="InterPro" id="IPR009057">
    <property type="entry name" value="Homeodomain-like_sf"/>
</dbReference>
<dbReference type="InterPro" id="IPR001005">
    <property type="entry name" value="SANT/Myb"/>
</dbReference>
<dbReference type="Pfam" id="PF00249">
    <property type="entry name" value="Myb_DNA-binding"/>
    <property type="match status" value="1"/>
</dbReference>
<dbReference type="Gene3D" id="1.10.10.60">
    <property type="entry name" value="Homeodomain-like"/>
    <property type="match status" value="1"/>
</dbReference>
<evidence type="ECO:0000256" key="4">
    <source>
        <dbReference type="ARBA" id="ARBA00023242"/>
    </source>
</evidence>
<dbReference type="PROSITE" id="PS51294">
    <property type="entry name" value="HTH_MYB"/>
    <property type="match status" value="1"/>
</dbReference>
<keyword evidence="4" id="KW-0539">Nucleus</keyword>
<evidence type="ECO:0000259" key="5">
    <source>
        <dbReference type="PROSITE" id="PS51294"/>
    </source>
</evidence>
<dbReference type="FunFam" id="1.10.10.60:FF:000002">
    <property type="entry name" value="Myb family transcription factor"/>
    <property type="match status" value="1"/>
</dbReference>
<organism evidence="6">
    <name type="scientific">Cucurbita pepo</name>
    <name type="common">Vegetable marrow</name>
    <name type="synonym">Summer squash</name>
    <dbReference type="NCBI Taxonomy" id="3663"/>
    <lineage>
        <taxon>Eukaryota</taxon>
        <taxon>Viridiplantae</taxon>
        <taxon>Streptophyta</taxon>
        <taxon>Embryophyta</taxon>
        <taxon>Tracheophyta</taxon>
        <taxon>Spermatophyta</taxon>
        <taxon>Magnoliopsida</taxon>
        <taxon>eudicotyledons</taxon>
        <taxon>Gunneridae</taxon>
        <taxon>Pentapetalae</taxon>
        <taxon>rosids</taxon>
        <taxon>fabids</taxon>
        <taxon>Cucurbitales</taxon>
        <taxon>Cucurbitaceae</taxon>
        <taxon>Cucurbiteae</taxon>
        <taxon>Cucurbita</taxon>
    </lineage>
</organism>
<dbReference type="GO" id="GO:0003677">
    <property type="term" value="F:DNA binding"/>
    <property type="evidence" value="ECO:0007669"/>
    <property type="project" value="InterPro"/>
</dbReference>
<dbReference type="EMBL" id="MG014213">
    <property type="protein sequence ID" value="AXF54233.1"/>
    <property type="molecule type" value="mRNA"/>
</dbReference>
<dbReference type="InterPro" id="IPR046955">
    <property type="entry name" value="PHR1-like"/>
</dbReference>
<feature type="domain" description="HTH myb-type" evidence="5">
    <location>
        <begin position="49"/>
        <end position="109"/>
    </location>
</feature>
<accession>A0A345BTH6</accession>
<dbReference type="GO" id="GO:0003700">
    <property type="term" value="F:DNA-binding transcription factor activity"/>
    <property type="evidence" value="ECO:0007669"/>
    <property type="project" value="InterPro"/>
</dbReference>
<keyword evidence="3" id="KW-0804">Transcription</keyword>
<keyword evidence="2" id="KW-0805">Transcription regulation</keyword>
<evidence type="ECO:0000256" key="1">
    <source>
        <dbReference type="ARBA" id="ARBA00004123"/>
    </source>
</evidence>
<name>A0A345BTH6_CUCPE</name>
<dbReference type="AlphaFoldDB" id="A0A345BTH6"/>
<dbReference type="GO" id="GO:0005634">
    <property type="term" value="C:nucleus"/>
    <property type="evidence" value="ECO:0007669"/>
    <property type="project" value="UniProtKB-SubCell"/>
</dbReference>
<dbReference type="SUPFAM" id="SSF46689">
    <property type="entry name" value="Homeodomain-like"/>
    <property type="match status" value="1"/>
</dbReference>